<sequence length="108" mass="12681">MSLKFFLNLLFFCVFNFVVATAGAILYKKALEQENLYQYKMLPISKNVSSSFPKSFSFLSPKLTLYDKFLHKWLELIQKIINKLNYWTKGYLSSILPTDNMIDIPFYG</sequence>
<keyword evidence="1" id="KW-1133">Transmembrane helix</keyword>
<evidence type="ECO:0000313" key="2">
    <source>
        <dbReference type="EMBL" id="MDO8167934.1"/>
    </source>
</evidence>
<reference evidence="2 3" key="1">
    <citation type="journal article" date="2023" name="Int. J. Syst. Evol. Microbiol.">
        <title>The observation of taxonomic boundaries for the 16SrII and 16SrXXV phytoplasmas using genome-based delimitation.</title>
        <authorList>
            <person name="Rodrigues Jardim B."/>
            <person name="Tran-Nguyen L.T.T."/>
            <person name="Gambley C."/>
            <person name="Al-Sadi A.M."/>
            <person name="Al-Subhi A.M."/>
            <person name="Foissac X."/>
            <person name="Salar P."/>
            <person name="Cai H."/>
            <person name="Yang J.Y."/>
            <person name="Davis R."/>
            <person name="Jones L."/>
            <person name="Rodoni B."/>
            <person name="Constable F.E."/>
        </authorList>
    </citation>
    <scope>NUCLEOTIDE SEQUENCE [LARGE SCALE GENOMIC DNA]</scope>
    <source>
        <strain evidence="2">BAWM-155c</strain>
    </source>
</reference>
<dbReference type="EMBL" id="JAOSID010000001">
    <property type="protein sequence ID" value="MDO8167934.1"/>
    <property type="molecule type" value="Genomic_DNA"/>
</dbReference>
<evidence type="ECO:0000313" key="3">
    <source>
        <dbReference type="Proteomes" id="UP001172036"/>
    </source>
</evidence>
<keyword evidence="3" id="KW-1185">Reference proteome</keyword>
<evidence type="ECO:0008006" key="4">
    <source>
        <dbReference type="Google" id="ProtNLM"/>
    </source>
</evidence>
<name>A0ABT9DF81_9MOLU</name>
<evidence type="ECO:0000256" key="1">
    <source>
        <dbReference type="SAM" id="Phobius"/>
    </source>
</evidence>
<dbReference type="Proteomes" id="UP001172036">
    <property type="component" value="Unassembled WGS sequence"/>
</dbReference>
<protein>
    <recommendedName>
        <fullName evidence="4">Effector</fullName>
    </recommendedName>
</protein>
<proteinExistence type="predicted"/>
<comment type="caution">
    <text evidence="2">The sequence shown here is derived from an EMBL/GenBank/DDBJ whole genome shotgun (WGS) entry which is preliminary data.</text>
</comment>
<dbReference type="RefSeq" id="WP_304515136.1">
    <property type="nucleotide sequence ID" value="NZ_JAOSID010000001.1"/>
</dbReference>
<organism evidence="2 3">
    <name type="scientific">Candidatus Phytoplasma melaleucae</name>
    <dbReference type="NCBI Taxonomy" id="2982630"/>
    <lineage>
        <taxon>Bacteria</taxon>
        <taxon>Bacillati</taxon>
        <taxon>Mycoplasmatota</taxon>
        <taxon>Mollicutes</taxon>
        <taxon>Acholeplasmatales</taxon>
        <taxon>Acholeplasmataceae</taxon>
        <taxon>Candidatus Phytoplasma</taxon>
    </lineage>
</organism>
<keyword evidence="1" id="KW-0472">Membrane</keyword>
<gene>
    <name evidence="2" type="ORF">OC680_00345</name>
</gene>
<accession>A0ABT9DF81</accession>
<keyword evidence="1" id="KW-0812">Transmembrane</keyword>
<feature type="transmembrane region" description="Helical" evidence="1">
    <location>
        <begin position="6"/>
        <end position="27"/>
    </location>
</feature>